<evidence type="ECO:0000256" key="1">
    <source>
        <dbReference type="SAM" id="MobiDB-lite"/>
    </source>
</evidence>
<dbReference type="STRING" id="285473.A4G23_00939"/>
<organism evidence="2 3">
    <name type="scientific">Streptomyces rubrolavendulae</name>
    <dbReference type="NCBI Taxonomy" id="285473"/>
    <lineage>
        <taxon>Bacteria</taxon>
        <taxon>Bacillati</taxon>
        <taxon>Actinomycetota</taxon>
        <taxon>Actinomycetes</taxon>
        <taxon>Kitasatosporales</taxon>
        <taxon>Streptomycetaceae</taxon>
        <taxon>Streptomyces</taxon>
    </lineage>
</organism>
<keyword evidence="3" id="KW-1185">Reference proteome</keyword>
<dbReference type="AlphaFoldDB" id="A0A1D8FY92"/>
<evidence type="ECO:0000313" key="2">
    <source>
        <dbReference type="EMBL" id="AOT58135.1"/>
    </source>
</evidence>
<dbReference type="KEGG" id="srn:A4G23_00939"/>
<dbReference type="PATRIC" id="fig|285473.5.peg.983"/>
<name>A0A1D8FY92_9ACTN</name>
<dbReference type="GeneID" id="91407030"/>
<reference evidence="2 3" key="1">
    <citation type="submission" date="2016-09" db="EMBL/GenBank/DDBJ databases">
        <title>Streptomyces rubrolavendulae MJM4426 Genome sequencing and assembly.</title>
        <authorList>
            <person name="Kim J.-G."/>
        </authorList>
    </citation>
    <scope>NUCLEOTIDE SEQUENCE [LARGE SCALE GENOMIC DNA]</scope>
    <source>
        <strain evidence="2 3">MJM4426</strain>
    </source>
</reference>
<dbReference type="OrthoDB" id="4323845at2"/>
<feature type="region of interest" description="Disordered" evidence="1">
    <location>
        <begin position="1"/>
        <end position="20"/>
    </location>
</feature>
<dbReference type="Proteomes" id="UP000095349">
    <property type="component" value="Chromosome"/>
</dbReference>
<dbReference type="EMBL" id="CP017316">
    <property type="protein sequence ID" value="AOT58135.1"/>
    <property type="molecule type" value="Genomic_DNA"/>
</dbReference>
<accession>A0A1D8FY92</accession>
<sequence>MAINATTPINEQADEKVAQGFAPHVAAHDVDEVTLGRQDFNDSDKTNYFEG</sequence>
<feature type="compositionally biased region" description="Polar residues" evidence="1">
    <location>
        <begin position="1"/>
        <end position="10"/>
    </location>
</feature>
<proteinExistence type="predicted"/>
<dbReference type="RefSeq" id="WP_158100705.1">
    <property type="nucleotide sequence ID" value="NZ_CP017316.1"/>
</dbReference>
<evidence type="ECO:0000313" key="3">
    <source>
        <dbReference type="Proteomes" id="UP000095349"/>
    </source>
</evidence>
<gene>
    <name evidence="2" type="ORF">A4G23_00939</name>
</gene>
<protein>
    <submittedName>
        <fullName evidence="2">Uncharacterized protein</fullName>
    </submittedName>
</protein>